<name>A0A8J7Z303_9CYAN</name>
<proteinExistence type="predicted"/>
<dbReference type="AlphaFoldDB" id="A0A8J7Z303"/>
<gene>
    <name evidence="1" type="ORF">GS601_13665</name>
</gene>
<dbReference type="Proteomes" id="UP000646053">
    <property type="component" value="Unassembled WGS sequence"/>
</dbReference>
<dbReference type="RefSeq" id="WP_162423854.1">
    <property type="nucleotide sequence ID" value="NZ_WVIE01000015.1"/>
</dbReference>
<protein>
    <submittedName>
        <fullName evidence="1">DUF2584 family protein</fullName>
    </submittedName>
</protein>
<dbReference type="EMBL" id="WVIE01000015">
    <property type="protein sequence ID" value="NDJ18325.1"/>
    <property type="molecule type" value="Genomic_DNA"/>
</dbReference>
<dbReference type="SUPFAM" id="SSF88697">
    <property type="entry name" value="PUA domain-like"/>
    <property type="match status" value="1"/>
</dbReference>
<dbReference type="Pfam" id="PF10763">
    <property type="entry name" value="DUF2584"/>
    <property type="match status" value="1"/>
</dbReference>
<evidence type="ECO:0000313" key="2">
    <source>
        <dbReference type="Proteomes" id="UP000646053"/>
    </source>
</evidence>
<sequence length="89" mass="10177">MGMPCEVNCILKLSAGTGYPTKLVLHSEHQATKPGYRIFAIDLPIPLVDENWLTHADVVIDHLAWQQKQTQLTFRIVRIYTQPFAMKEV</sequence>
<keyword evidence="2" id="KW-1185">Reference proteome</keyword>
<reference evidence="1" key="1">
    <citation type="submission" date="2019-12" db="EMBL/GenBank/DDBJ databases">
        <title>High-Quality draft genome sequences of three cyanobacteria isolated from the limestone walls of the Old Cathedral of Coimbra.</title>
        <authorList>
            <person name="Tiago I."/>
            <person name="Soares F."/>
            <person name="Portugal A."/>
        </authorList>
    </citation>
    <scope>NUCLEOTIDE SEQUENCE</scope>
    <source>
        <strain evidence="1">A</strain>
    </source>
</reference>
<dbReference type="InterPro" id="IPR015947">
    <property type="entry name" value="PUA-like_sf"/>
</dbReference>
<comment type="caution">
    <text evidence="1">The sequence shown here is derived from an EMBL/GenBank/DDBJ whole genome shotgun (WGS) entry which is preliminary data.</text>
</comment>
<organism evidence="1 2">
    <name type="scientific">Myxacorys almedinensis A</name>
    <dbReference type="NCBI Taxonomy" id="2690445"/>
    <lineage>
        <taxon>Bacteria</taxon>
        <taxon>Bacillati</taxon>
        <taxon>Cyanobacteriota</taxon>
        <taxon>Cyanophyceae</taxon>
        <taxon>Leptolyngbyales</taxon>
        <taxon>Leptolyngbyaceae</taxon>
        <taxon>Myxacorys</taxon>
        <taxon>Myxacorys almedinensis</taxon>
    </lineage>
</organism>
<dbReference type="Gene3D" id="2.40.240.20">
    <property type="entry name" value="Hypothetical PUA domain-like, domain 1"/>
    <property type="match status" value="1"/>
</dbReference>
<evidence type="ECO:0000313" key="1">
    <source>
        <dbReference type="EMBL" id="NDJ18325.1"/>
    </source>
</evidence>
<accession>A0A8J7Z303</accession>
<dbReference type="InterPro" id="IPR019699">
    <property type="entry name" value="DUF2584"/>
</dbReference>